<dbReference type="CDD" id="cd16448">
    <property type="entry name" value="RING-H2"/>
    <property type="match status" value="1"/>
</dbReference>
<dbReference type="EMBL" id="GG662216">
    <property type="protein sequence ID" value="EAS07532.3"/>
    <property type="molecule type" value="Genomic_DNA"/>
</dbReference>
<keyword evidence="5" id="KW-1185">Reference proteome</keyword>
<gene>
    <name evidence="4" type="ORF">TTHERM_00677980</name>
</gene>
<dbReference type="Proteomes" id="UP000009168">
    <property type="component" value="Unassembled WGS sequence"/>
</dbReference>
<dbReference type="SMART" id="SM00184">
    <property type="entry name" value="RING"/>
    <property type="match status" value="1"/>
</dbReference>
<evidence type="ECO:0000256" key="1">
    <source>
        <dbReference type="PROSITE-ProRule" id="PRU00175"/>
    </source>
</evidence>
<feature type="region of interest" description="Disordered" evidence="2">
    <location>
        <begin position="71"/>
        <end position="90"/>
    </location>
</feature>
<keyword evidence="1" id="KW-0862">Zinc</keyword>
<name>I7MJV2_TETTS</name>
<dbReference type="InParanoid" id="I7MJV2"/>
<feature type="compositionally biased region" description="Polar residues" evidence="2">
    <location>
        <begin position="19"/>
        <end position="36"/>
    </location>
</feature>
<reference evidence="5" key="1">
    <citation type="journal article" date="2006" name="PLoS Biol.">
        <title>Macronuclear genome sequence of the ciliate Tetrahymena thermophila, a model eukaryote.</title>
        <authorList>
            <person name="Eisen J.A."/>
            <person name="Coyne R.S."/>
            <person name="Wu M."/>
            <person name="Wu D."/>
            <person name="Thiagarajan M."/>
            <person name="Wortman J.R."/>
            <person name="Badger J.H."/>
            <person name="Ren Q."/>
            <person name="Amedeo P."/>
            <person name="Jones K.M."/>
            <person name="Tallon L.J."/>
            <person name="Delcher A.L."/>
            <person name="Salzberg S.L."/>
            <person name="Silva J.C."/>
            <person name="Haas B.J."/>
            <person name="Majoros W.H."/>
            <person name="Farzad M."/>
            <person name="Carlton J.M."/>
            <person name="Smith R.K. Jr."/>
            <person name="Garg J."/>
            <person name="Pearlman R.E."/>
            <person name="Karrer K.M."/>
            <person name="Sun L."/>
            <person name="Manning G."/>
            <person name="Elde N.C."/>
            <person name="Turkewitz A.P."/>
            <person name="Asai D.J."/>
            <person name="Wilkes D.E."/>
            <person name="Wang Y."/>
            <person name="Cai H."/>
            <person name="Collins K."/>
            <person name="Stewart B.A."/>
            <person name="Lee S.R."/>
            <person name="Wilamowska K."/>
            <person name="Weinberg Z."/>
            <person name="Ruzzo W.L."/>
            <person name="Wloga D."/>
            <person name="Gaertig J."/>
            <person name="Frankel J."/>
            <person name="Tsao C.-C."/>
            <person name="Gorovsky M.A."/>
            <person name="Keeling P.J."/>
            <person name="Waller R.F."/>
            <person name="Patron N.J."/>
            <person name="Cherry J.M."/>
            <person name="Stover N.A."/>
            <person name="Krieger C.J."/>
            <person name="del Toro C."/>
            <person name="Ryder H.F."/>
            <person name="Williamson S.C."/>
            <person name="Barbeau R.A."/>
            <person name="Hamilton E.P."/>
            <person name="Orias E."/>
        </authorList>
    </citation>
    <scope>NUCLEOTIDE SEQUENCE [LARGE SCALE GENOMIC DNA]</scope>
    <source>
        <strain evidence="5">SB210</strain>
    </source>
</reference>
<protein>
    <recommendedName>
        <fullName evidence="3">RING-type domain-containing protein</fullName>
    </recommendedName>
</protein>
<dbReference type="RefSeq" id="XP_001027774.3">
    <property type="nucleotide sequence ID" value="XM_001027774.3"/>
</dbReference>
<keyword evidence="1" id="KW-0863">Zinc-finger</keyword>
<accession>I7MJV2</accession>
<dbReference type="InterPro" id="IPR001841">
    <property type="entry name" value="Znf_RING"/>
</dbReference>
<organism evidence="4 5">
    <name type="scientific">Tetrahymena thermophila (strain SB210)</name>
    <dbReference type="NCBI Taxonomy" id="312017"/>
    <lineage>
        <taxon>Eukaryota</taxon>
        <taxon>Sar</taxon>
        <taxon>Alveolata</taxon>
        <taxon>Ciliophora</taxon>
        <taxon>Intramacronucleata</taxon>
        <taxon>Oligohymenophorea</taxon>
        <taxon>Hymenostomatida</taxon>
        <taxon>Tetrahymenina</taxon>
        <taxon>Tetrahymenidae</taxon>
        <taxon>Tetrahymena</taxon>
    </lineage>
</organism>
<dbReference type="GO" id="GO:0008270">
    <property type="term" value="F:zinc ion binding"/>
    <property type="evidence" value="ECO:0007669"/>
    <property type="project" value="UniProtKB-KW"/>
</dbReference>
<dbReference type="GeneID" id="7833019"/>
<evidence type="ECO:0000313" key="4">
    <source>
        <dbReference type="EMBL" id="EAS07532.3"/>
    </source>
</evidence>
<dbReference type="SUPFAM" id="SSF57850">
    <property type="entry name" value="RING/U-box"/>
    <property type="match status" value="1"/>
</dbReference>
<feature type="domain" description="RING-type" evidence="3">
    <location>
        <begin position="581"/>
        <end position="623"/>
    </location>
</feature>
<dbReference type="InterPro" id="IPR013083">
    <property type="entry name" value="Znf_RING/FYVE/PHD"/>
</dbReference>
<dbReference type="AlphaFoldDB" id="I7MJV2"/>
<sequence>MGNCCSYPDKIQEKEHEQQSQNENSSYHGNTNSKANSKGDIVNHQSQIHGETKREDTNQFDSQENNQPLMQSMHKQNTPNSVGNIPSNTNIQPSVVQSGTNIQPSSYAVQHRNSGGFNQAINPSMMESSSLNGHQRPGTIIQGNKDDLGSQKAARLDTQEREFKEGIVDASIQQYVVRTKDQMQNSDMQKFLFLCRSDTSKSFILQISHSQAQQQGSTQTLFDVAQKYIKQQYSTDAISLELLFGMQNMQKSLQYHQDCFPAYFKTKEIFEEPYYIQVQLPPSAKNQGNPTWIQQLVFASMTIDDVKKELCKIDPNLNINACSMYKIIEDQSNASPLQSKGRINTQEFNASPQSWVPLLDEEKLGLNGHDQLFAIRNMDDEKTPIMNGSQVNGVASGNEMYWPSDNSQQGSSTQEVQLKKKDEQPYRKVLIGINIEYECKNSQCKLNGKRAVKNVGIGIYDLTENSKLSCLQCKSNQNTQIHQIGFYQCRFAYTGIQDLKKKSSPKWQISFSSQTLKKLDQKEVLRKPTHNHQNWSYFLDTQQWTRFKLYAKRISNYHKLNENEEFLHSLQLEDVSSHKMCGVCKQNVQDQMQHTLDCGHSYHKLCLNLLPQIFSSIRCPLCK</sequence>
<dbReference type="Gene3D" id="3.30.40.10">
    <property type="entry name" value="Zinc/RING finger domain, C3HC4 (zinc finger)"/>
    <property type="match status" value="1"/>
</dbReference>
<keyword evidence="1" id="KW-0479">Metal-binding</keyword>
<dbReference type="OrthoDB" id="8062037at2759"/>
<evidence type="ECO:0000259" key="3">
    <source>
        <dbReference type="PROSITE" id="PS50089"/>
    </source>
</evidence>
<evidence type="ECO:0000256" key="2">
    <source>
        <dbReference type="SAM" id="MobiDB-lite"/>
    </source>
</evidence>
<evidence type="ECO:0000313" key="5">
    <source>
        <dbReference type="Proteomes" id="UP000009168"/>
    </source>
</evidence>
<proteinExistence type="predicted"/>
<feature type="region of interest" description="Disordered" evidence="2">
    <location>
        <begin position="1"/>
        <end position="39"/>
    </location>
</feature>
<dbReference type="PROSITE" id="PS50089">
    <property type="entry name" value="ZF_RING_2"/>
    <property type="match status" value="1"/>
</dbReference>
<dbReference type="KEGG" id="tet:TTHERM_00677980"/>